<feature type="transmembrane region" description="Helical" evidence="5">
    <location>
        <begin position="229"/>
        <end position="250"/>
    </location>
</feature>
<dbReference type="InterPro" id="IPR013783">
    <property type="entry name" value="Ig-like_fold"/>
</dbReference>
<dbReference type="AlphaFoldDB" id="A0A8C3K133"/>
<reference evidence="7" key="1">
    <citation type="submission" date="2025-08" db="UniProtKB">
        <authorList>
            <consortium name="Ensembl"/>
        </authorList>
    </citation>
    <scope>IDENTIFICATION</scope>
</reference>
<name>A0A8C3K133_9CHAR</name>
<evidence type="ECO:0000256" key="4">
    <source>
        <dbReference type="ARBA" id="ARBA00023180"/>
    </source>
</evidence>
<protein>
    <recommendedName>
        <fullName evidence="9">CD244 molecule</fullName>
    </recommendedName>
</protein>
<dbReference type="Ensembl" id="ENSCPGT00000015324.1">
    <property type="protein sequence ID" value="ENSCPGP00000013979.1"/>
    <property type="gene ID" value="ENSCPGG00000009893.1"/>
</dbReference>
<sequence length="350" mass="38264">VWFFGGAVWCLEHLPAASLVLGAAGVGRGWCQEQAVAAGGELRLVPEKPPQGWVKVEWRVRLDTGDQHRILTADKSKTPQFSSGPFLGRAFFHPENLSLEIRRVTTADSGLYWAEFEGTTGALTSLFFCVSVWEPLAQPLLKTRILHQEQDRCNLSLLCTVPGATNVSYSWSCTGGQPGALGHQPQLDLQVLEVSASTVCLCNATNLVNWTMATINVTAACHPALLSILPWWVVAVTLLLALAISVAIVATRYRQRKRRKDPPAGLSPGLGWYHHQEPETCTIYSMIQPNRRVRLPHCSPSAPQPPSLKRKRLDRALVSTAYVEVTSTGPAHWCPPLQTSPPGPAGHHLS</sequence>
<keyword evidence="8" id="KW-1185">Reference proteome</keyword>
<evidence type="ECO:0008006" key="9">
    <source>
        <dbReference type="Google" id="ProtNLM"/>
    </source>
</evidence>
<evidence type="ECO:0000313" key="7">
    <source>
        <dbReference type="Ensembl" id="ENSCPGP00000013979.1"/>
    </source>
</evidence>
<keyword evidence="2 6" id="KW-0732">Signal</keyword>
<keyword evidence="4" id="KW-0325">Glycoprotein</keyword>
<dbReference type="Proteomes" id="UP000694419">
    <property type="component" value="Unplaced"/>
</dbReference>
<dbReference type="GO" id="GO:0042288">
    <property type="term" value="F:MHC class I protein binding"/>
    <property type="evidence" value="ECO:0007669"/>
    <property type="project" value="TreeGrafter"/>
</dbReference>
<dbReference type="GO" id="GO:0009897">
    <property type="term" value="C:external side of plasma membrane"/>
    <property type="evidence" value="ECO:0007669"/>
    <property type="project" value="TreeGrafter"/>
</dbReference>
<dbReference type="InterPro" id="IPR036179">
    <property type="entry name" value="Ig-like_dom_sf"/>
</dbReference>
<keyword evidence="5" id="KW-0812">Transmembrane</keyword>
<evidence type="ECO:0000313" key="8">
    <source>
        <dbReference type="Proteomes" id="UP000694419"/>
    </source>
</evidence>
<reference evidence="7" key="2">
    <citation type="submission" date="2025-09" db="UniProtKB">
        <authorList>
            <consortium name="Ensembl"/>
        </authorList>
    </citation>
    <scope>IDENTIFICATION</scope>
</reference>
<feature type="chain" id="PRO_5034529946" description="CD244 molecule" evidence="6">
    <location>
        <begin position="19"/>
        <end position="350"/>
    </location>
</feature>
<comment type="subcellular location">
    <subcellularLocation>
        <location evidence="1">Membrane</location>
    </subcellularLocation>
</comment>
<keyword evidence="3 5" id="KW-0472">Membrane</keyword>
<evidence type="ECO:0000256" key="1">
    <source>
        <dbReference type="ARBA" id="ARBA00004370"/>
    </source>
</evidence>
<dbReference type="PANTHER" id="PTHR12080:SF56">
    <property type="entry name" value="NATURAL KILLER CELL RECEPTOR 2B4"/>
    <property type="match status" value="1"/>
</dbReference>
<keyword evidence="5" id="KW-1133">Transmembrane helix</keyword>
<dbReference type="PANTHER" id="PTHR12080">
    <property type="entry name" value="SIGNALING LYMPHOCYTIC ACTIVATION MOLECULE"/>
    <property type="match status" value="1"/>
</dbReference>
<proteinExistence type="predicted"/>
<dbReference type="SUPFAM" id="SSF48726">
    <property type="entry name" value="Immunoglobulin"/>
    <property type="match status" value="1"/>
</dbReference>
<evidence type="ECO:0000256" key="3">
    <source>
        <dbReference type="ARBA" id="ARBA00023136"/>
    </source>
</evidence>
<evidence type="ECO:0000256" key="2">
    <source>
        <dbReference type="ARBA" id="ARBA00022729"/>
    </source>
</evidence>
<dbReference type="InterPro" id="IPR015631">
    <property type="entry name" value="CD2/SLAM_rcpt"/>
</dbReference>
<dbReference type="Gene3D" id="2.60.40.10">
    <property type="entry name" value="Immunoglobulins"/>
    <property type="match status" value="2"/>
</dbReference>
<evidence type="ECO:0000256" key="6">
    <source>
        <dbReference type="SAM" id="SignalP"/>
    </source>
</evidence>
<feature type="signal peptide" evidence="6">
    <location>
        <begin position="1"/>
        <end position="18"/>
    </location>
</feature>
<dbReference type="GO" id="GO:0002323">
    <property type="term" value="P:natural killer cell activation involved in immune response"/>
    <property type="evidence" value="ECO:0007669"/>
    <property type="project" value="TreeGrafter"/>
</dbReference>
<organism evidence="7 8">
    <name type="scientific">Calidris pygmaea</name>
    <name type="common">Spoon-billed sandpiper</name>
    <dbReference type="NCBI Taxonomy" id="425635"/>
    <lineage>
        <taxon>Eukaryota</taxon>
        <taxon>Metazoa</taxon>
        <taxon>Chordata</taxon>
        <taxon>Craniata</taxon>
        <taxon>Vertebrata</taxon>
        <taxon>Euteleostomi</taxon>
        <taxon>Archelosauria</taxon>
        <taxon>Archosauria</taxon>
        <taxon>Dinosauria</taxon>
        <taxon>Saurischia</taxon>
        <taxon>Theropoda</taxon>
        <taxon>Coelurosauria</taxon>
        <taxon>Aves</taxon>
        <taxon>Neognathae</taxon>
        <taxon>Neoaves</taxon>
        <taxon>Charadriiformes</taxon>
        <taxon>Scolopacidae</taxon>
        <taxon>Calidris</taxon>
    </lineage>
</organism>
<accession>A0A8C3K133</accession>
<evidence type="ECO:0000256" key="5">
    <source>
        <dbReference type="SAM" id="Phobius"/>
    </source>
</evidence>